<sequence length="276" mass="29247">MASAGPSPSVAPASRPSQSQRADNSSSSTAARPRNDKRRAANLLRDYYGLSSEASSAPPTPSIGSGSDGGFSSEPKIDLGSLLRSNSLSVLLSKESELIVQIRELDGERQSLVYNHHHELVAASDTIRNMKIKSESLDPSLESLKSSFESMSNLSSHLEVLRSSAPHTNRESAADGIDPLHDFEPIVTLPTMLSEMIECRLDTGAGLRGPESTGQDLEARKAGLAQAEHLWGTMEPVLAAWTDAGVAGVREIAAECRSLLKDGRKAIGSSASARAS</sequence>
<evidence type="ECO:0000313" key="7">
    <source>
        <dbReference type="Proteomes" id="UP000658997"/>
    </source>
</evidence>
<comment type="function">
    <text evidence="2">Acts as component of the GARP complex that is involved in retrograde transport from early and late endosomes to the trans-Golgi network (TGN).</text>
</comment>
<keyword evidence="2" id="KW-0445">Lipid transport</keyword>
<comment type="similarity">
    <text evidence="1 2">Belongs to the VPS51 family.</text>
</comment>
<dbReference type="GO" id="GO:0006869">
    <property type="term" value="P:lipid transport"/>
    <property type="evidence" value="ECO:0007669"/>
    <property type="project" value="UniProtKB-UniRule"/>
</dbReference>
<accession>A0A1K0GBP5</accession>
<dbReference type="EMBL" id="ULHB01000136">
    <property type="protein sequence ID" value="SYW82900.1"/>
    <property type="molecule type" value="Genomic_DNA"/>
</dbReference>
<reference evidence="4" key="1">
    <citation type="submission" date="2016-04" db="EMBL/GenBank/DDBJ databases">
        <authorList>
            <person name="Evans L.H."/>
            <person name="Alamgir A."/>
            <person name="Owens N."/>
            <person name="Weber N.D."/>
            <person name="Virtaneva K."/>
            <person name="Barbian K."/>
            <person name="Babar A."/>
            <person name="Rosenke K."/>
        </authorList>
    </citation>
    <scope>NUCLEOTIDE SEQUENCE</scope>
    <source>
        <strain evidence="4">UB2112</strain>
    </source>
</reference>
<organism evidence="4 6">
    <name type="scientific">Ustilago bromivora</name>
    <dbReference type="NCBI Taxonomy" id="307758"/>
    <lineage>
        <taxon>Eukaryota</taxon>
        <taxon>Fungi</taxon>
        <taxon>Dikarya</taxon>
        <taxon>Basidiomycota</taxon>
        <taxon>Ustilaginomycotina</taxon>
        <taxon>Ustilaginomycetes</taxon>
        <taxon>Ustilaginales</taxon>
        <taxon>Ustilaginaceae</taxon>
        <taxon>Ustilago</taxon>
    </lineage>
</organism>
<gene>
    <name evidence="5" type="ORF">UBRO2_05022</name>
    <name evidence="4" type="ORF">UBRO_07269</name>
</gene>
<dbReference type="AlphaFoldDB" id="A0A1K0GBP5"/>
<comment type="subunit">
    <text evidence="2">Component of the Golgi-associated retrograde protein (GARP) complex.</text>
</comment>
<keyword evidence="2" id="KW-0333">Golgi apparatus</keyword>
<dbReference type="OrthoDB" id="203678at2759"/>
<dbReference type="Proteomes" id="UP000658997">
    <property type="component" value="Unassembled WGS sequence"/>
</dbReference>
<dbReference type="Proteomes" id="UP000179920">
    <property type="component" value="Chromosome XVII"/>
</dbReference>
<comment type="subcellular location">
    <subcellularLocation>
        <location evidence="2">Golgi apparatus</location>
        <location evidence="2">trans-Golgi network</location>
    </subcellularLocation>
</comment>
<evidence type="ECO:0000256" key="2">
    <source>
        <dbReference type="RuleBase" id="RU368010"/>
    </source>
</evidence>
<dbReference type="GO" id="GO:0007030">
    <property type="term" value="P:Golgi organization"/>
    <property type="evidence" value="ECO:0007669"/>
    <property type="project" value="UniProtKB-UniRule"/>
</dbReference>
<dbReference type="GO" id="GO:0015031">
    <property type="term" value="P:protein transport"/>
    <property type="evidence" value="ECO:0007669"/>
    <property type="project" value="UniProtKB-UniRule"/>
</dbReference>
<dbReference type="EMBL" id="LT558133">
    <property type="protein sequence ID" value="SAM85474.1"/>
    <property type="molecule type" value="Genomic_DNA"/>
</dbReference>
<dbReference type="GO" id="GO:0042147">
    <property type="term" value="P:retrograde transport, endosome to Golgi"/>
    <property type="evidence" value="ECO:0007669"/>
    <property type="project" value="UniProtKB-UniRule"/>
</dbReference>
<keyword evidence="7" id="KW-1185">Reference proteome</keyword>
<dbReference type="GO" id="GO:0048193">
    <property type="term" value="P:Golgi vesicle transport"/>
    <property type="evidence" value="ECO:0007669"/>
    <property type="project" value="TreeGrafter"/>
</dbReference>
<reference evidence="5" key="3">
    <citation type="submission" date="2018-08" db="EMBL/GenBank/DDBJ databases">
        <authorList>
            <person name="Guldener U."/>
        </authorList>
    </citation>
    <scope>NUCLEOTIDE SEQUENCE</scope>
    <source>
        <strain evidence="5">UB2</strain>
    </source>
</reference>
<name>A0A1K0GBP5_9BASI</name>
<evidence type="ECO:0000256" key="3">
    <source>
        <dbReference type="SAM" id="MobiDB-lite"/>
    </source>
</evidence>
<dbReference type="GO" id="GO:1990745">
    <property type="term" value="C:EARP complex"/>
    <property type="evidence" value="ECO:0007669"/>
    <property type="project" value="TreeGrafter"/>
</dbReference>
<dbReference type="GO" id="GO:0005829">
    <property type="term" value="C:cytosol"/>
    <property type="evidence" value="ECO:0007669"/>
    <property type="project" value="GOC"/>
</dbReference>
<protein>
    <recommendedName>
        <fullName evidence="2">Vacuolar protein sorting-associated protein 51 homolog</fullName>
    </recommendedName>
</protein>
<dbReference type="GO" id="GO:0000938">
    <property type="term" value="C:GARP complex"/>
    <property type="evidence" value="ECO:0007669"/>
    <property type="project" value="UniProtKB-UniRule"/>
</dbReference>
<feature type="compositionally biased region" description="Low complexity" evidence="3">
    <location>
        <begin position="51"/>
        <end position="71"/>
    </location>
</feature>
<dbReference type="PANTHER" id="PTHR15954">
    <property type="entry name" value="VACUOLAR PROTEIN SORTING-ASSOCIATED PROTEIN 51 HOMOLOG"/>
    <property type="match status" value="1"/>
</dbReference>
<dbReference type="Pfam" id="PF08700">
    <property type="entry name" value="VPS51_Exo84_N"/>
    <property type="match status" value="1"/>
</dbReference>
<evidence type="ECO:0000256" key="1">
    <source>
        <dbReference type="ARBA" id="ARBA00006080"/>
    </source>
</evidence>
<keyword evidence="2" id="KW-0653">Protein transport</keyword>
<evidence type="ECO:0000313" key="5">
    <source>
        <dbReference type="EMBL" id="SYW82900.1"/>
    </source>
</evidence>
<evidence type="ECO:0000313" key="6">
    <source>
        <dbReference type="Proteomes" id="UP000179920"/>
    </source>
</evidence>
<feature type="compositionally biased region" description="Low complexity" evidence="3">
    <location>
        <begin position="1"/>
        <end position="28"/>
    </location>
</feature>
<dbReference type="GO" id="GO:0032456">
    <property type="term" value="P:endocytic recycling"/>
    <property type="evidence" value="ECO:0007669"/>
    <property type="project" value="TreeGrafter"/>
</dbReference>
<evidence type="ECO:0000313" key="4">
    <source>
        <dbReference type="EMBL" id="SAM85474.1"/>
    </source>
</evidence>
<dbReference type="GO" id="GO:0016020">
    <property type="term" value="C:membrane"/>
    <property type="evidence" value="ECO:0007669"/>
    <property type="project" value="TreeGrafter"/>
</dbReference>
<feature type="region of interest" description="Disordered" evidence="3">
    <location>
        <begin position="1"/>
        <end position="71"/>
    </location>
</feature>
<keyword evidence="2" id="KW-0813">Transport</keyword>
<dbReference type="InterPro" id="IPR014812">
    <property type="entry name" value="Vps51"/>
</dbReference>
<proteinExistence type="inferred from homology"/>
<dbReference type="PANTHER" id="PTHR15954:SF4">
    <property type="entry name" value="VACUOLAR PROTEIN SORTING-ASSOCIATED PROTEIN 51 HOMOLOG"/>
    <property type="match status" value="1"/>
</dbReference>
<reference evidence="6" key="2">
    <citation type="submission" date="2016-04" db="EMBL/GenBank/DDBJ databases">
        <authorList>
            <person name="Guldener U."/>
            <person name="Guldener U."/>
        </authorList>
    </citation>
    <scope>NUCLEOTIDE SEQUENCE [LARGE SCALE GENOMIC DNA]</scope>
    <source>
        <strain evidence="6">UB2112</strain>
    </source>
</reference>